<reference evidence="2 3" key="1">
    <citation type="submission" date="2021-02" db="EMBL/GenBank/DDBJ databases">
        <title>De Novo genome assembly of isolated myxobacteria.</title>
        <authorList>
            <person name="Stevens D.C."/>
        </authorList>
    </citation>
    <scope>NUCLEOTIDE SEQUENCE [LARGE SCALE GENOMIC DNA]</scope>
    <source>
        <strain evidence="3">SCPEA02</strain>
    </source>
</reference>
<feature type="domain" description="Tyrosine specific protein phosphatases" evidence="1">
    <location>
        <begin position="88"/>
        <end position="151"/>
    </location>
</feature>
<dbReference type="Gene3D" id="3.90.190.10">
    <property type="entry name" value="Protein tyrosine phosphatase superfamily"/>
    <property type="match status" value="1"/>
</dbReference>
<dbReference type="RefSeq" id="WP_206723651.1">
    <property type="nucleotide sequence ID" value="NZ_CP071090.1"/>
</dbReference>
<dbReference type="Proteomes" id="UP000662747">
    <property type="component" value="Chromosome"/>
</dbReference>
<dbReference type="Pfam" id="PF22785">
    <property type="entry name" value="Tc-R-P"/>
    <property type="match status" value="1"/>
</dbReference>
<accession>A0ABX7NUM0</accession>
<sequence length="162" mass="17734">MLRRSFPLPLGKGRVAIVGRPRGGDWLEDELTALRAEGFDVLVSMLCPDEEEALELTREAETAARLGLEYVSLPVPDRGVPDVAQARPVLVRLARHVEDGGTVAVHCRMGIGRSCLFAASLLRLSGIPSEQAWRQVETARGCSVPDTPEQRAWIDSLVPRAR</sequence>
<dbReference type="InterPro" id="IPR000387">
    <property type="entry name" value="Tyr_Pase_dom"/>
</dbReference>
<dbReference type="InterPro" id="IPR029021">
    <property type="entry name" value="Prot-tyrosine_phosphatase-like"/>
</dbReference>
<dbReference type="EMBL" id="CP071090">
    <property type="protein sequence ID" value="QSQ22074.1"/>
    <property type="molecule type" value="Genomic_DNA"/>
</dbReference>
<protein>
    <submittedName>
        <fullName evidence="2">Dual specificity protein phosphatase family protein</fullName>
    </submittedName>
</protein>
<evidence type="ECO:0000313" key="2">
    <source>
        <dbReference type="EMBL" id="QSQ22074.1"/>
    </source>
</evidence>
<evidence type="ECO:0000259" key="1">
    <source>
        <dbReference type="PROSITE" id="PS50056"/>
    </source>
</evidence>
<evidence type="ECO:0000313" key="3">
    <source>
        <dbReference type="Proteomes" id="UP000662747"/>
    </source>
</evidence>
<dbReference type="PROSITE" id="PS50056">
    <property type="entry name" value="TYR_PHOSPHATASE_2"/>
    <property type="match status" value="1"/>
</dbReference>
<dbReference type="SUPFAM" id="SSF52799">
    <property type="entry name" value="(Phosphotyrosine protein) phosphatases II"/>
    <property type="match status" value="1"/>
</dbReference>
<proteinExistence type="predicted"/>
<organism evidence="2 3">
    <name type="scientific">Pyxidicoccus parkwayensis</name>
    <dbReference type="NCBI Taxonomy" id="2813578"/>
    <lineage>
        <taxon>Bacteria</taxon>
        <taxon>Pseudomonadati</taxon>
        <taxon>Myxococcota</taxon>
        <taxon>Myxococcia</taxon>
        <taxon>Myxococcales</taxon>
        <taxon>Cystobacterineae</taxon>
        <taxon>Myxococcaceae</taxon>
        <taxon>Pyxidicoccus</taxon>
    </lineage>
</organism>
<name>A0ABX7NUM0_9BACT</name>
<keyword evidence="3" id="KW-1185">Reference proteome</keyword>
<gene>
    <name evidence="2" type="ORF">JY651_44225</name>
</gene>